<dbReference type="KEGG" id="hma:rrnAC2750"/>
<keyword evidence="2" id="KW-1185">Reference proteome</keyword>
<evidence type="ECO:0000313" key="2">
    <source>
        <dbReference type="Proteomes" id="UP000001169"/>
    </source>
</evidence>
<gene>
    <name evidence="1" type="ordered locus">rrnAC2750</name>
</gene>
<evidence type="ECO:0000313" key="1">
    <source>
        <dbReference type="EMBL" id="AAV47513.1"/>
    </source>
</evidence>
<reference evidence="1 2" key="1">
    <citation type="journal article" date="2004" name="Genome Res.">
        <title>Genome sequence of Haloarcula marismortui: a halophilic archaeon from the Dead Sea.</title>
        <authorList>
            <person name="Baliga N.S."/>
            <person name="Bonneau R."/>
            <person name="Facciotti M.T."/>
            <person name="Pan M."/>
            <person name="Glusman G."/>
            <person name="Deutsch E.W."/>
            <person name="Shannon P."/>
            <person name="Chiu Y."/>
            <person name="Weng R.S."/>
            <person name="Gan R.R."/>
            <person name="Hung P."/>
            <person name="Date S.V."/>
            <person name="Marcotte E."/>
            <person name="Hood L."/>
            <person name="Ng W.V."/>
        </authorList>
    </citation>
    <scope>NUCLEOTIDE SEQUENCE [LARGE SCALE GENOMIC DNA]</scope>
    <source>
        <strain evidence="2">ATCC 43049 / DSM 3752 / JCM 8966 / VKM B-1809</strain>
    </source>
</reference>
<dbReference type="STRING" id="272569.rrnAC2750"/>
<dbReference type="PaxDb" id="272569-rrnAC2750"/>
<organism evidence="1 2">
    <name type="scientific">Haloarcula marismortui (strain ATCC 43049 / DSM 3752 / JCM 8966 / VKM B-1809)</name>
    <name type="common">Halobacterium marismortui</name>
    <dbReference type="NCBI Taxonomy" id="272569"/>
    <lineage>
        <taxon>Archaea</taxon>
        <taxon>Methanobacteriati</taxon>
        <taxon>Methanobacteriota</taxon>
        <taxon>Stenosarchaea group</taxon>
        <taxon>Halobacteria</taxon>
        <taxon>Halobacteriales</taxon>
        <taxon>Haloarculaceae</taxon>
        <taxon>Haloarcula</taxon>
    </lineage>
</organism>
<sequence>MICKKIYTVRVRELNPRLSHHKAEGYHYPNPDTLAEAFIDIPLEQKYVTNLETSES</sequence>
<accession>Q5UYZ0</accession>
<dbReference type="AlphaFoldDB" id="Q5UYZ0"/>
<dbReference type="EnsemblBacteria" id="AAV47513">
    <property type="protein sequence ID" value="AAV47513"/>
    <property type="gene ID" value="rrnAC2750"/>
</dbReference>
<dbReference type="EMBL" id="AY596297">
    <property type="protein sequence ID" value="AAV47513.1"/>
    <property type="molecule type" value="Genomic_DNA"/>
</dbReference>
<proteinExistence type="predicted"/>
<dbReference type="HOGENOM" id="CLU_3003044_0_0_2"/>
<dbReference type="Proteomes" id="UP000001169">
    <property type="component" value="Chromosome I"/>
</dbReference>
<name>Q5UYZ0_HALMA</name>
<protein>
    <submittedName>
        <fullName evidence="1">Uncharacterized protein</fullName>
    </submittedName>
</protein>